<dbReference type="InterPro" id="IPR003827">
    <property type="entry name" value="tRNA_yW-synthesising"/>
</dbReference>
<dbReference type="Pfam" id="PF02676">
    <property type="entry name" value="TYW3"/>
    <property type="match status" value="1"/>
</dbReference>
<dbReference type="AlphaFoldDB" id="A0ABD1JEX7"/>
<name>A0ABD1JEX7_9TELE</name>
<comment type="caution">
    <text evidence="13">The sequence shown here is derived from an EMBL/GenBank/DDBJ whole genome shotgun (WGS) entry which is preliminary data.</text>
</comment>
<dbReference type="Proteomes" id="UP001591681">
    <property type="component" value="Unassembled WGS sequence"/>
</dbReference>
<sequence>MEDKHAFTQCKTSCLSRVDFSRKGSIDEDIYPVVSLLNNSSNYFTTSSCSGRIIVIDGLSETSEIQKQNCSWLFVTHQKCNEEDVISGLQKARGTAVFKFEPFVLHVQCKDIESARLLLSVAVHAGFRNSGVSIGKRGKIILAVRSTHGLEVPLSHMGEVLVNENYIHFLVQIANQKMTENLHRIKRFHDGVQAALQSNESSCITKVSDSNKKMVCNRAPRRTQDSAMEEKHIPSNQLSDSEDYFEAGLAMFS</sequence>
<dbReference type="EC" id="2.1.1.282" evidence="3"/>
<evidence type="ECO:0000256" key="10">
    <source>
        <dbReference type="ARBA" id="ARBA00030554"/>
    </source>
</evidence>
<reference evidence="13 14" key="1">
    <citation type="submission" date="2024-09" db="EMBL/GenBank/DDBJ databases">
        <title>A chromosome-level genome assembly of Gray's grenadier anchovy, Coilia grayii.</title>
        <authorList>
            <person name="Fu Z."/>
        </authorList>
    </citation>
    <scope>NUCLEOTIDE SEQUENCE [LARGE SCALE GENOMIC DNA]</scope>
    <source>
        <strain evidence="13">G4</strain>
        <tissue evidence="13">Muscle</tissue>
    </source>
</reference>
<dbReference type="GO" id="GO:0032259">
    <property type="term" value="P:methylation"/>
    <property type="evidence" value="ECO:0007669"/>
    <property type="project" value="UniProtKB-KW"/>
</dbReference>
<dbReference type="FunFam" id="3.30.1960.10:FF:000001">
    <property type="entry name" value="tRNA wybutosine-synthesizing protein 3 homolog"/>
    <property type="match status" value="1"/>
</dbReference>
<comment type="similarity">
    <text evidence="2">Belongs to the TYW3 family.</text>
</comment>
<evidence type="ECO:0000256" key="5">
    <source>
        <dbReference type="ARBA" id="ARBA00022603"/>
    </source>
</evidence>
<evidence type="ECO:0000259" key="12">
    <source>
        <dbReference type="Pfam" id="PF02676"/>
    </source>
</evidence>
<evidence type="ECO:0000256" key="8">
    <source>
        <dbReference type="ARBA" id="ARBA00022694"/>
    </source>
</evidence>
<evidence type="ECO:0000256" key="4">
    <source>
        <dbReference type="ARBA" id="ARBA00016536"/>
    </source>
</evidence>
<keyword evidence="7" id="KW-0949">S-adenosyl-L-methionine</keyword>
<dbReference type="PANTHER" id="PTHR48418">
    <property type="entry name" value="TRNA WYBUTOSINE-SYNTHESIZING PROTEIN 3"/>
    <property type="match status" value="1"/>
</dbReference>
<evidence type="ECO:0000313" key="13">
    <source>
        <dbReference type="EMBL" id="KAL2085291.1"/>
    </source>
</evidence>
<organism evidence="13 14">
    <name type="scientific">Coilia grayii</name>
    <name type="common">Gray's grenadier anchovy</name>
    <dbReference type="NCBI Taxonomy" id="363190"/>
    <lineage>
        <taxon>Eukaryota</taxon>
        <taxon>Metazoa</taxon>
        <taxon>Chordata</taxon>
        <taxon>Craniata</taxon>
        <taxon>Vertebrata</taxon>
        <taxon>Euteleostomi</taxon>
        <taxon>Actinopterygii</taxon>
        <taxon>Neopterygii</taxon>
        <taxon>Teleostei</taxon>
        <taxon>Clupei</taxon>
        <taxon>Clupeiformes</taxon>
        <taxon>Clupeoidei</taxon>
        <taxon>Engraulidae</taxon>
        <taxon>Coilinae</taxon>
        <taxon>Coilia</taxon>
    </lineage>
</organism>
<evidence type="ECO:0000256" key="2">
    <source>
        <dbReference type="ARBA" id="ARBA00008569"/>
    </source>
</evidence>
<evidence type="ECO:0000313" key="14">
    <source>
        <dbReference type="Proteomes" id="UP001591681"/>
    </source>
</evidence>
<dbReference type="SUPFAM" id="SSF111278">
    <property type="entry name" value="SSo0622-like"/>
    <property type="match status" value="1"/>
</dbReference>
<gene>
    <name evidence="13" type="ORF">ACEWY4_018611</name>
</gene>
<evidence type="ECO:0000256" key="7">
    <source>
        <dbReference type="ARBA" id="ARBA00022691"/>
    </source>
</evidence>
<keyword evidence="14" id="KW-1185">Reference proteome</keyword>
<feature type="domain" description="tRNA wybutosine-synthesizing protein" evidence="12">
    <location>
        <begin position="11"/>
        <end position="193"/>
    </location>
</feature>
<dbReference type="PANTHER" id="PTHR48418:SF1">
    <property type="entry name" value="TRNA WYBUTOSINE-SYNTHESIZING PROTEIN 3"/>
    <property type="match status" value="1"/>
</dbReference>
<dbReference type="Gene3D" id="3.30.1960.10">
    <property type="entry name" value="tRNA wybutosine-synthesizing-like"/>
    <property type="match status" value="1"/>
</dbReference>
<proteinExistence type="inferred from homology"/>
<dbReference type="GO" id="GO:0008033">
    <property type="term" value="P:tRNA processing"/>
    <property type="evidence" value="ECO:0007669"/>
    <property type="project" value="UniProtKB-KW"/>
</dbReference>
<comment type="catalytic activity">
    <reaction evidence="11">
        <text>4-demethyl-7-[(3S)-3-amino-3-carboxypropyl]wyosine(37) in tRNA(Phe) + S-adenosyl-L-methionine = 7-[(3S)-3-amino-3-carboxypropyl]wyosine(37) in tRNA(Phe) + S-adenosyl-L-homocysteine + H(+)</text>
        <dbReference type="Rhea" id="RHEA:36635"/>
        <dbReference type="Rhea" id="RHEA-COMP:10378"/>
        <dbReference type="Rhea" id="RHEA-COMP:10379"/>
        <dbReference type="ChEBI" id="CHEBI:15378"/>
        <dbReference type="ChEBI" id="CHEBI:57856"/>
        <dbReference type="ChEBI" id="CHEBI:59789"/>
        <dbReference type="ChEBI" id="CHEBI:73543"/>
        <dbReference type="ChEBI" id="CHEBI:73550"/>
        <dbReference type="EC" id="2.1.1.282"/>
    </reaction>
</comment>
<evidence type="ECO:0000256" key="3">
    <source>
        <dbReference type="ARBA" id="ARBA00012750"/>
    </source>
</evidence>
<keyword evidence="8" id="KW-0819">tRNA processing</keyword>
<dbReference type="EMBL" id="JBHFQA010000016">
    <property type="protein sequence ID" value="KAL2085291.1"/>
    <property type="molecule type" value="Genomic_DNA"/>
</dbReference>
<comment type="pathway">
    <text evidence="1">tRNA modification; wybutosine-tRNA(Phe) biosynthesis.</text>
</comment>
<evidence type="ECO:0000256" key="11">
    <source>
        <dbReference type="ARBA" id="ARBA00049202"/>
    </source>
</evidence>
<keyword evidence="6" id="KW-0808">Transferase</keyword>
<dbReference type="GO" id="GO:0008168">
    <property type="term" value="F:methyltransferase activity"/>
    <property type="evidence" value="ECO:0007669"/>
    <property type="project" value="UniProtKB-KW"/>
</dbReference>
<evidence type="ECO:0000256" key="1">
    <source>
        <dbReference type="ARBA" id="ARBA00004797"/>
    </source>
</evidence>
<dbReference type="InterPro" id="IPR036602">
    <property type="entry name" value="tRNA_yW-synthesising-like_sf"/>
</dbReference>
<evidence type="ECO:0000256" key="6">
    <source>
        <dbReference type="ARBA" id="ARBA00022679"/>
    </source>
</evidence>
<protein>
    <recommendedName>
        <fullName evidence="4">tRNA wybutosine-synthesizing protein 3 homolog</fullName>
        <ecNumber evidence="3">2.1.1.282</ecNumber>
    </recommendedName>
    <alternativeName>
        <fullName evidence="10">tRNA(Phe) 7-((3-amino-3-carboxypropyl)-4-demethylwyosine(37)-N(4))-methyltransferase</fullName>
    </alternativeName>
</protein>
<accession>A0ABD1JEX7</accession>
<evidence type="ECO:0000256" key="9">
    <source>
        <dbReference type="ARBA" id="ARBA00025378"/>
    </source>
</evidence>
<keyword evidence="5" id="KW-0489">Methyltransferase</keyword>
<comment type="function">
    <text evidence="9">Probable S-adenosyl-L-methionine-dependent methyltransferase that acts as a component of the wybutosine biosynthesis pathway. Wybutosine is a hyper modified guanosine with a tricyclic base found at the 3'-position adjacent to the anticodon of eukaryotic phenylalanine tRNA.</text>
</comment>